<accession>A0A510JY30</accession>
<gene>
    <name evidence="1" type="ORF">JMUB3870_0399</name>
</gene>
<evidence type="ECO:0000313" key="2">
    <source>
        <dbReference type="Proteomes" id="UP000422644"/>
    </source>
</evidence>
<dbReference type="EMBL" id="AP019831">
    <property type="protein sequence ID" value="BBM44292.1"/>
    <property type="molecule type" value="Genomic_DNA"/>
</dbReference>
<dbReference type="Proteomes" id="UP000422644">
    <property type="component" value="Chromosome"/>
</dbReference>
<keyword evidence="2" id="KW-1185">Reference proteome</keyword>
<evidence type="ECO:0000313" key="1">
    <source>
        <dbReference type="EMBL" id="BBM44292.1"/>
    </source>
</evidence>
<dbReference type="OrthoDB" id="6397422at2"/>
<proteinExistence type="predicted"/>
<protein>
    <recommendedName>
        <fullName evidence="3">Uracil-DNA glycosylase-like domain-containing protein</fullName>
    </recommendedName>
</protein>
<sequence length="218" mass="26077">MKELKILLENWKKQHEKKGYRKFISDGIVNYDKWKNQSTPKVCYFLKEAYDTNENGFNLTKMLKEKEPWSMWKKVAMWTQAIYNSFSENISDYPDKNFQTTIQNIAVVNIKKSNGEKVSNNEDLQQFINLDKERIKKEIELINPDIIICGKTFKFLKQILDDMEIYENSLIAKWKNILIIDYYHPASRYPNKVNYYSLLSIGKIAQEKYDFKILKNRI</sequence>
<reference evidence="1 2" key="1">
    <citation type="submission" date="2019-07" db="EMBL/GenBank/DDBJ databases">
        <title>Complete Genome Sequence of Leptotrichia trevisanii Strain JMUB3870.</title>
        <authorList>
            <person name="Watanabe S."/>
            <person name="Cui L."/>
        </authorList>
    </citation>
    <scope>NUCLEOTIDE SEQUENCE [LARGE SCALE GENOMIC DNA]</scope>
    <source>
        <strain evidence="1 2">JMUB3870</strain>
    </source>
</reference>
<evidence type="ECO:0008006" key="3">
    <source>
        <dbReference type="Google" id="ProtNLM"/>
    </source>
</evidence>
<name>A0A510JY30_9FUSO</name>
<dbReference type="RefSeq" id="WP_036095302.1">
    <property type="nucleotide sequence ID" value="NZ_AP019831.1"/>
</dbReference>
<organism evidence="1 2">
    <name type="scientific">Leptotrichia trevisanii</name>
    <dbReference type="NCBI Taxonomy" id="109328"/>
    <lineage>
        <taxon>Bacteria</taxon>
        <taxon>Fusobacteriati</taxon>
        <taxon>Fusobacteriota</taxon>
        <taxon>Fusobacteriia</taxon>
        <taxon>Fusobacteriales</taxon>
        <taxon>Leptotrichiaceae</taxon>
        <taxon>Leptotrichia</taxon>
    </lineage>
</organism>
<dbReference type="AlphaFoldDB" id="A0A510JY30"/>